<name>A0A6I4T842_9SPHN</name>
<dbReference type="AlphaFoldDB" id="A0A6I4T842"/>
<dbReference type="SUPFAM" id="SSF54637">
    <property type="entry name" value="Thioesterase/thiol ester dehydrase-isomerase"/>
    <property type="match status" value="1"/>
</dbReference>
<evidence type="ECO:0000313" key="3">
    <source>
        <dbReference type="EMBL" id="MXO66020.1"/>
    </source>
</evidence>
<accession>A0A6I4T842</accession>
<dbReference type="CDD" id="cd03443">
    <property type="entry name" value="PaaI_thioesterase"/>
    <property type="match status" value="1"/>
</dbReference>
<dbReference type="Gene3D" id="3.10.129.10">
    <property type="entry name" value="Hotdog Thioesterase"/>
    <property type="match status" value="1"/>
</dbReference>
<dbReference type="GO" id="GO:0016289">
    <property type="term" value="F:acyl-CoA hydrolase activity"/>
    <property type="evidence" value="ECO:0007669"/>
    <property type="project" value="UniProtKB-ARBA"/>
</dbReference>
<dbReference type="NCBIfam" id="TIGR00369">
    <property type="entry name" value="unchar_dom_1"/>
    <property type="match status" value="1"/>
</dbReference>
<protein>
    <submittedName>
        <fullName evidence="3">Hotdog fold thioesterase</fullName>
    </submittedName>
</protein>
<dbReference type="InterPro" id="IPR029069">
    <property type="entry name" value="HotDog_dom_sf"/>
</dbReference>
<evidence type="ECO:0000259" key="2">
    <source>
        <dbReference type="Pfam" id="PF03061"/>
    </source>
</evidence>
<dbReference type="InterPro" id="IPR006683">
    <property type="entry name" value="Thioestr_dom"/>
</dbReference>
<feature type="domain" description="Thioesterase" evidence="2">
    <location>
        <begin position="28"/>
        <end position="105"/>
    </location>
</feature>
<reference evidence="3 4" key="1">
    <citation type="submission" date="2019-12" db="EMBL/GenBank/DDBJ databases">
        <title>Genomic-based taxomic classification of the family Erythrobacteraceae.</title>
        <authorList>
            <person name="Xu L."/>
        </authorList>
    </citation>
    <scope>NUCLEOTIDE SEQUENCE [LARGE SCALE GENOMIC DNA]</scope>
    <source>
        <strain evidence="3 4">LMG 29518</strain>
    </source>
</reference>
<gene>
    <name evidence="3" type="ORF">GRI91_09665</name>
</gene>
<keyword evidence="1" id="KW-0378">Hydrolase</keyword>
<evidence type="ECO:0000313" key="4">
    <source>
        <dbReference type="Proteomes" id="UP000438476"/>
    </source>
</evidence>
<proteinExistence type="predicted"/>
<dbReference type="Proteomes" id="UP000438476">
    <property type="component" value="Unassembled WGS sequence"/>
</dbReference>
<comment type="caution">
    <text evidence="3">The sequence shown here is derived from an EMBL/GenBank/DDBJ whole genome shotgun (WGS) entry which is preliminary data.</text>
</comment>
<dbReference type="Pfam" id="PF03061">
    <property type="entry name" value="4HBT"/>
    <property type="match status" value="1"/>
</dbReference>
<dbReference type="OrthoDB" id="5741080at2"/>
<keyword evidence="4" id="KW-1185">Reference proteome</keyword>
<dbReference type="InterPro" id="IPR003736">
    <property type="entry name" value="PAAI_dom"/>
</dbReference>
<sequence>MGKMLLRRDDDTHARLRMLPLERHLNPMGTIHGGVIMALIDISLFTTWRVLTDNPVGGAVTVELNNHFVGPGTLEQPIDSVGEIVRETGRMVFLRGQVEQEQGPVASFSGIIRKASA</sequence>
<organism evidence="3 4">
    <name type="scientific">Altericroceibacterium endophyticum</name>
    <dbReference type="NCBI Taxonomy" id="1808508"/>
    <lineage>
        <taxon>Bacteria</taxon>
        <taxon>Pseudomonadati</taxon>
        <taxon>Pseudomonadota</taxon>
        <taxon>Alphaproteobacteria</taxon>
        <taxon>Sphingomonadales</taxon>
        <taxon>Erythrobacteraceae</taxon>
        <taxon>Altericroceibacterium</taxon>
    </lineage>
</organism>
<dbReference type="EMBL" id="WTYT01000004">
    <property type="protein sequence ID" value="MXO66020.1"/>
    <property type="molecule type" value="Genomic_DNA"/>
</dbReference>
<evidence type="ECO:0000256" key="1">
    <source>
        <dbReference type="ARBA" id="ARBA00022801"/>
    </source>
</evidence>